<dbReference type="GO" id="GO:0003984">
    <property type="term" value="F:acetolactate synthase activity"/>
    <property type="evidence" value="ECO:0007669"/>
    <property type="project" value="TreeGrafter"/>
</dbReference>
<dbReference type="CDD" id="cd00568">
    <property type="entry name" value="TPP_enzymes"/>
    <property type="match status" value="1"/>
</dbReference>
<reference evidence="8 9" key="1">
    <citation type="submission" date="2016-08" db="EMBL/GenBank/DDBJ databases">
        <authorList>
            <person name="Seilhamer J.J."/>
        </authorList>
    </citation>
    <scope>NUCLEOTIDE SEQUENCE [LARGE SCALE GENOMIC DNA]</scope>
    <source>
        <strain evidence="8 9">BRTC-1</strain>
    </source>
</reference>
<dbReference type="AlphaFoldDB" id="A0A1B2M101"/>
<evidence type="ECO:0000259" key="6">
    <source>
        <dbReference type="Pfam" id="PF02775"/>
    </source>
</evidence>
<dbReference type="PROSITE" id="PS00187">
    <property type="entry name" value="TPP_ENZYMES"/>
    <property type="match status" value="1"/>
</dbReference>
<dbReference type="Proteomes" id="UP000093391">
    <property type="component" value="Chromosome"/>
</dbReference>
<dbReference type="Pfam" id="PF02776">
    <property type="entry name" value="TPP_enzyme_N"/>
    <property type="match status" value="1"/>
</dbReference>
<keyword evidence="3 4" id="KW-0786">Thiamine pyrophosphate</keyword>
<feature type="domain" description="Thiamine pyrophosphate enzyme N-terminal TPP-binding" evidence="7">
    <location>
        <begin position="6"/>
        <end position="116"/>
    </location>
</feature>
<dbReference type="InterPro" id="IPR012000">
    <property type="entry name" value="Thiamin_PyroP_enz_cen_dom"/>
</dbReference>
<dbReference type="OrthoDB" id="8664451at2"/>
<feature type="domain" description="Thiamine pyrophosphate enzyme central" evidence="5">
    <location>
        <begin position="195"/>
        <end position="324"/>
    </location>
</feature>
<dbReference type="InterPro" id="IPR045229">
    <property type="entry name" value="TPP_enz"/>
</dbReference>
<dbReference type="GO" id="GO:0050660">
    <property type="term" value="F:flavin adenine dinucleotide binding"/>
    <property type="evidence" value="ECO:0007669"/>
    <property type="project" value="TreeGrafter"/>
</dbReference>
<evidence type="ECO:0000259" key="7">
    <source>
        <dbReference type="Pfam" id="PF02776"/>
    </source>
</evidence>
<protein>
    <recommendedName>
        <fullName evidence="10">Thiamine pyrophosphate-binding protein</fullName>
    </recommendedName>
</protein>
<dbReference type="GO" id="GO:0005948">
    <property type="term" value="C:acetolactate synthase complex"/>
    <property type="evidence" value="ECO:0007669"/>
    <property type="project" value="TreeGrafter"/>
</dbReference>
<dbReference type="KEGG" id="ala:BFG52_11165"/>
<evidence type="ECO:0000256" key="3">
    <source>
        <dbReference type="ARBA" id="ARBA00023052"/>
    </source>
</evidence>
<feature type="domain" description="Thiamine pyrophosphate enzyme TPP-binding" evidence="6">
    <location>
        <begin position="386"/>
        <end position="526"/>
    </location>
</feature>
<dbReference type="EMBL" id="CP016895">
    <property type="protein sequence ID" value="AOA58858.1"/>
    <property type="molecule type" value="Genomic_DNA"/>
</dbReference>
<name>A0A1B2M101_9GAMM</name>
<dbReference type="NCBIfam" id="NF005470">
    <property type="entry name" value="PRK07064.1"/>
    <property type="match status" value="1"/>
</dbReference>
<dbReference type="CDD" id="cd07035">
    <property type="entry name" value="TPP_PYR_POX_like"/>
    <property type="match status" value="1"/>
</dbReference>
<dbReference type="PANTHER" id="PTHR18968:SF13">
    <property type="entry name" value="ACETOLACTATE SYNTHASE CATALYTIC SUBUNIT, MITOCHONDRIAL"/>
    <property type="match status" value="1"/>
</dbReference>
<comment type="cofactor">
    <cofactor evidence="1">
        <name>thiamine diphosphate</name>
        <dbReference type="ChEBI" id="CHEBI:58937"/>
    </cofactor>
</comment>
<sequence length="546" mass="58418">MTERVNVGEAIARILEQHQVESLYGVISIHNLPIADAIGRREKIRFIAARGEAGSVTMADAHARFKGLGVALTSTGAGAGNAVGSLIEAMNAASPVLHLTGQVEREYLDRDASFIHETKDQLSFLKASSKAAFRISSPEHAVGVIREAIRIATTVPMGPVSVEIPIDVQAAEIDLPANLAPVQALALPAAEQAEIDALAAQLTAAKRPMLWVGGGCLHAVDEVRALADLGIPVLSSTHARGVLADDHPRNLRAFHNATAVEQLLEQADLLLVVGSRLRSNETKTYSLAFPDQVIQIDASPMAQQRNYKISQFICGDSRDTLARLLQAMSGLSKIDADYDAQITAAREQAIAKLREQMDQYALICDHLRAALPEDGIFVRDITMSGSTWGSRLFPVQRPKQNIHSLAGAIGLGLAHAIGAAIANPTKKVVGLVGDGGLMLGIGEIATMAQENTDMVLMVMNDGGYGVMRGIQNNYFSGRQYFNALHTPDYRLLGESMGIKSWKVGSAAEFKTAIQQAIAIDGPALIELDMHAIGPLQFAGPPQKKLY</sequence>
<dbReference type="GO" id="GO:0030976">
    <property type="term" value="F:thiamine pyrophosphate binding"/>
    <property type="evidence" value="ECO:0007669"/>
    <property type="project" value="InterPro"/>
</dbReference>
<dbReference type="PANTHER" id="PTHR18968">
    <property type="entry name" value="THIAMINE PYROPHOSPHATE ENZYMES"/>
    <property type="match status" value="1"/>
</dbReference>
<keyword evidence="9" id="KW-1185">Reference proteome</keyword>
<evidence type="ECO:0000256" key="4">
    <source>
        <dbReference type="RuleBase" id="RU362132"/>
    </source>
</evidence>
<dbReference type="InterPro" id="IPR012001">
    <property type="entry name" value="Thiamin_PyroP_enz_TPP-bd_dom"/>
</dbReference>
<comment type="similarity">
    <text evidence="2 4">Belongs to the TPP enzyme family.</text>
</comment>
<dbReference type="STRING" id="1789224.BFG52_11165"/>
<dbReference type="RefSeq" id="WP_067556111.1">
    <property type="nucleotide sequence ID" value="NZ_CP016895.1"/>
</dbReference>
<evidence type="ECO:0008006" key="10">
    <source>
        <dbReference type="Google" id="ProtNLM"/>
    </source>
</evidence>
<evidence type="ECO:0000313" key="9">
    <source>
        <dbReference type="Proteomes" id="UP000093391"/>
    </source>
</evidence>
<dbReference type="Gene3D" id="3.40.50.1220">
    <property type="entry name" value="TPP-binding domain"/>
    <property type="match status" value="1"/>
</dbReference>
<dbReference type="SUPFAM" id="SSF52518">
    <property type="entry name" value="Thiamin diphosphate-binding fold (THDP-binding)"/>
    <property type="match status" value="2"/>
</dbReference>
<dbReference type="InterPro" id="IPR000399">
    <property type="entry name" value="TPP-bd_CS"/>
</dbReference>
<dbReference type="GO" id="GO:0009099">
    <property type="term" value="P:L-valine biosynthetic process"/>
    <property type="evidence" value="ECO:0007669"/>
    <property type="project" value="TreeGrafter"/>
</dbReference>
<dbReference type="Gene3D" id="3.40.50.970">
    <property type="match status" value="2"/>
</dbReference>
<evidence type="ECO:0000313" key="8">
    <source>
        <dbReference type="EMBL" id="AOA58858.1"/>
    </source>
</evidence>
<evidence type="ECO:0000256" key="2">
    <source>
        <dbReference type="ARBA" id="ARBA00007812"/>
    </source>
</evidence>
<dbReference type="SUPFAM" id="SSF52467">
    <property type="entry name" value="DHS-like NAD/FAD-binding domain"/>
    <property type="match status" value="1"/>
</dbReference>
<proteinExistence type="inferred from homology"/>
<dbReference type="GO" id="GO:0009097">
    <property type="term" value="P:isoleucine biosynthetic process"/>
    <property type="evidence" value="ECO:0007669"/>
    <property type="project" value="TreeGrafter"/>
</dbReference>
<dbReference type="GO" id="GO:0000287">
    <property type="term" value="F:magnesium ion binding"/>
    <property type="evidence" value="ECO:0007669"/>
    <property type="project" value="InterPro"/>
</dbReference>
<dbReference type="Pfam" id="PF00205">
    <property type="entry name" value="TPP_enzyme_M"/>
    <property type="match status" value="1"/>
</dbReference>
<dbReference type="InterPro" id="IPR029035">
    <property type="entry name" value="DHS-like_NAD/FAD-binding_dom"/>
</dbReference>
<organism evidence="8 9">
    <name type="scientific">Acinetobacter larvae</name>
    <dbReference type="NCBI Taxonomy" id="1789224"/>
    <lineage>
        <taxon>Bacteria</taxon>
        <taxon>Pseudomonadati</taxon>
        <taxon>Pseudomonadota</taxon>
        <taxon>Gammaproteobacteria</taxon>
        <taxon>Moraxellales</taxon>
        <taxon>Moraxellaceae</taxon>
        <taxon>Acinetobacter</taxon>
    </lineage>
</organism>
<dbReference type="Pfam" id="PF02775">
    <property type="entry name" value="TPP_enzyme_C"/>
    <property type="match status" value="1"/>
</dbReference>
<dbReference type="InterPro" id="IPR011766">
    <property type="entry name" value="TPP_enzyme_TPP-bd"/>
</dbReference>
<dbReference type="InterPro" id="IPR029061">
    <property type="entry name" value="THDP-binding"/>
</dbReference>
<accession>A0A1B2M101</accession>
<gene>
    <name evidence="8" type="ORF">BFG52_11165</name>
</gene>
<evidence type="ECO:0000259" key="5">
    <source>
        <dbReference type="Pfam" id="PF00205"/>
    </source>
</evidence>
<evidence type="ECO:0000256" key="1">
    <source>
        <dbReference type="ARBA" id="ARBA00001964"/>
    </source>
</evidence>